<organism evidence="1 2">
    <name type="scientific">Lentibacillus halodurans</name>
    <dbReference type="NCBI Taxonomy" id="237679"/>
    <lineage>
        <taxon>Bacteria</taxon>
        <taxon>Bacillati</taxon>
        <taxon>Bacillota</taxon>
        <taxon>Bacilli</taxon>
        <taxon>Bacillales</taxon>
        <taxon>Bacillaceae</taxon>
        <taxon>Lentibacillus</taxon>
    </lineage>
</organism>
<evidence type="ECO:0000313" key="1">
    <source>
        <dbReference type="EMBL" id="SFB26798.1"/>
    </source>
</evidence>
<reference evidence="1 2" key="1">
    <citation type="submission" date="2016-10" db="EMBL/GenBank/DDBJ databases">
        <authorList>
            <person name="de Groot N.N."/>
        </authorList>
    </citation>
    <scope>NUCLEOTIDE SEQUENCE [LARGE SCALE GENOMIC DNA]</scope>
    <source>
        <strain evidence="1 2">CGMCC 1.3702</strain>
    </source>
</reference>
<proteinExistence type="predicted"/>
<dbReference type="EMBL" id="FOJW01000012">
    <property type="protein sequence ID" value="SFB26798.1"/>
    <property type="molecule type" value="Genomic_DNA"/>
</dbReference>
<accession>A0A1I0ZR12</accession>
<keyword evidence="2" id="KW-1185">Reference proteome</keyword>
<name>A0A1I0ZR12_9BACI</name>
<dbReference type="AlphaFoldDB" id="A0A1I0ZR12"/>
<sequence length="39" mass="4551">MYQVKNLDDWTQEATQALTSDFSECLVCNILLTFSEDYD</sequence>
<gene>
    <name evidence="1" type="ORF">SAMN04488072_11268</name>
</gene>
<protein>
    <submittedName>
        <fullName evidence="1">Uncharacterized protein</fullName>
    </submittedName>
</protein>
<evidence type="ECO:0000313" key="2">
    <source>
        <dbReference type="Proteomes" id="UP000198642"/>
    </source>
</evidence>
<dbReference type="Proteomes" id="UP000198642">
    <property type="component" value="Unassembled WGS sequence"/>
</dbReference>